<dbReference type="GO" id="GO:0006434">
    <property type="term" value="P:seryl-tRNA aminoacylation"/>
    <property type="evidence" value="ECO:0007669"/>
    <property type="project" value="InterPro"/>
</dbReference>
<dbReference type="EMBL" id="QEAN01000210">
    <property type="protein sequence ID" value="TPX43093.1"/>
    <property type="molecule type" value="Genomic_DNA"/>
</dbReference>
<evidence type="ECO:0000313" key="11">
    <source>
        <dbReference type="EMBL" id="TPX43093.1"/>
    </source>
</evidence>
<dbReference type="InterPro" id="IPR010978">
    <property type="entry name" value="tRNA-bd_arm"/>
</dbReference>
<dbReference type="Gene3D" id="3.30.930.10">
    <property type="entry name" value="Bira Bifunctional Protein, Domain 2"/>
    <property type="match status" value="1"/>
</dbReference>
<dbReference type="InterPro" id="IPR006195">
    <property type="entry name" value="aa-tRNA-synth_II"/>
</dbReference>
<dbReference type="FunFam" id="3.30.930.10:FF:000026">
    <property type="entry name" value="Seryl-tRNA synthetase, cytoplasmic"/>
    <property type="match status" value="1"/>
</dbReference>
<dbReference type="SUPFAM" id="SSF46589">
    <property type="entry name" value="tRNA-binding arm"/>
    <property type="match status" value="1"/>
</dbReference>
<name>A0A507CVB4_9FUNG</name>
<feature type="domain" description="Aminoacyl-transfer RNA synthetases class-II family profile" evidence="10">
    <location>
        <begin position="452"/>
        <end position="692"/>
    </location>
</feature>
<dbReference type="SUPFAM" id="SSF46565">
    <property type="entry name" value="Chaperone J-domain"/>
    <property type="match status" value="1"/>
</dbReference>
<evidence type="ECO:0000256" key="3">
    <source>
        <dbReference type="ARBA" id="ARBA00022598"/>
    </source>
</evidence>
<keyword evidence="4" id="KW-0547">Nucleotide-binding</keyword>
<keyword evidence="12" id="KW-1185">Reference proteome</keyword>
<keyword evidence="7" id="KW-0030">Aminoacyl-tRNA synthetase</keyword>
<dbReference type="InterPro" id="IPR045864">
    <property type="entry name" value="aa-tRNA-synth_II/BPL/LPL"/>
</dbReference>
<evidence type="ECO:0000256" key="8">
    <source>
        <dbReference type="ARBA" id="ARBA00031113"/>
    </source>
</evidence>
<accession>A0A507CVB4</accession>
<dbReference type="Gene3D" id="1.10.287.40">
    <property type="entry name" value="Serine-tRNA synthetase, tRNA binding domain"/>
    <property type="match status" value="1"/>
</dbReference>
<protein>
    <recommendedName>
        <fullName evidence="2">serine--tRNA ligase</fullName>
        <ecNumber evidence="2">6.1.1.11</ecNumber>
    </recommendedName>
    <alternativeName>
        <fullName evidence="8">Seryl-tRNA synthetase</fullName>
    </alternativeName>
</protein>
<proteinExistence type="inferred from homology"/>
<dbReference type="SMART" id="SM00271">
    <property type="entry name" value="DnaJ"/>
    <property type="match status" value="1"/>
</dbReference>
<dbReference type="EC" id="6.1.1.11" evidence="2"/>
<dbReference type="Pfam" id="PF00226">
    <property type="entry name" value="DnaJ"/>
    <property type="match status" value="1"/>
</dbReference>
<organism evidence="11 12">
    <name type="scientific">Synchytrium endobioticum</name>
    <dbReference type="NCBI Taxonomy" id="286115"/>
    <lineage>
        <taxon>Eukaryota</taxon>
        <taxon>Fungi</taxon>
        <taxon>Fungi incertae sedis</taxon>
        <taxon>Chytridiomycota</taxon>
        <taxon>Chytridiomycota incertae sedis</taxon>
        <taxon>Chytridiomycetes</taxon>
        <taxon>Synchytriales</taxon>
        <taxon>Synchytriaceae</taxon>
        <taxon>Synchytrium</taxon>
    </lineage>
</organism>
<dbReference type="NCBIfam" id="TIGR00414">
    <property type="entry name" value="serS"/>
    <property type="match status" value="1"/>
</dbReference>
<comment type="caution">
    <text evidence="11">The sequence shown here is derived from an EMBL/GenBank/DDBJ whole genome shotgun (WGS) entry which is preliminary data.</text>
</comment>
<dbReference type="Proteomes" id="UP000317494">
    <property type="component" value="Unassembled WGS sequence"/>
</dbReference>
<gene>
    <name evidence="11" type="ORF">SeMB42_g04866</name>
</gene>
<dbReference type="GO" id="GO:0004828">
    <property type="term" value="F:serine-tRNA ligase activity"/>
    <property type="evidence" value="ECO:0007669"/>
    <property type="project" value="UniProtKB-EC"/>
</dbReference>
<keyword evidence="3 11" id="KW-0436">Ligase</keyword>
<evidence type="ECO:0000256" key="7">
    <source>
        <dbReference type="ARBA" id="ARBA00023146"/>
    </source>
</evidence>
<feature type="domain" description="J" evidence="9">
    <location>
        <begin position="13"/>
        <end position="77"/>
    </location>
</feature>
<dbReference type="GO" id="GO:0005524">
    <property type="term" value="F:ATP binding"/>
    <property type="evidence" value="ECO:0007669"/>
    <property type="project" value="UniProtKB-KW"/>
</dbReference>
<dbReference type="Pfam" id="PF02403">
    <property type="entry name" value="Seryl_tRNA_N"/>
    <property type="match status" value="1"/>
</dbReference>
<evidence type="ECO:0000313" key="12">
    <source>
        <dbReference type="Proteomes" id="UP000317494"/>
    </source>
</evidence>
<dbReference type="PROSITE" id="PS50862">
    <property type="entry name" value="AA_TRNA_LIGASE_II"/>
    <property type="match status" value="1"/>
</dbReference>
<dbReference type="PRINTS" id="PR00981">
    <property type="entry name" value="TRNASYNTHSER"/>
</dbReference>
<evidence type="ECO:0000256" key="2">
    <source>
        <dbReference type="ARBA" id="ARBA00012840"/>
    </source>
</evidence>
<evidence type="ECO:0000256" key="1">
    <source>
        <dbReference type="ARBA" id="ARBA00010728"/>
    </source>
</evidence>
<keyword evidence="6" id="KW-0648">Protein biosynthesis</keyword>
<dbReference type="PROSITE" id="PS50076">
    <property type="entry name" value="DNAJ_2"/>
    <property type="match status" value="1"/>
</dbReference>
<evidence type="ECO:0000259" key="10">
    <source>
        <dbReference type="PROSITE" id="PS50862"/>
    </source>
</evidence>
<dbReference type="CDD" id="cd06257">
    <property type="entry name" value="DnaJ"/>
    <property type="match status" value="1"/>
</dbReference>
<evidence type="ECO:0000256" key="4">
    <source>
        <dbReference type="ARBA" id="ARBA00022741"/>
    </source>
</evidence>
<reference evidence="11 12" key="1">
    <citation type="journal article" date="2019" name="Sci. Rep.">
        <title>Comparative genomics of chytrid fungi reveal insights into the obligate biotrophic and pathogenic lifestyle of Synchytrium endobioticum.</title>
        <authorList>
            <person name="van de Vossenberg B.T.L.H."/>
            <person name="Warris S."/>
            <person name="Nguyen H.D.T."/>
            <person name="van Gent-Pelzer M.P.E."/>
            <person name="Joly D.L."/>
            <person name="van de Geest H.C."/>
            <person name="Bonants P.J.M."/>
            <person name="Smith D.S."/>
            <person name="Levesque C.A."/>
            <person name="van der Lee T.A.J."/>
        </authorList>
    </citation>
    <scope>NUCLEOTIDE SEQUENCE [LARGE SCALE GENOMIC DNA]</scope>
    <source>
        <strain evidence="11 12">MB42</strain>
    </source>
</reference>
<dbReference type="PRINTS" id="PR00625">
    <property type="entry name" value="JDOMAIN"/>
</dbReference>
<dbReference type="InterPro" id="IPR002317">
    <property type="entry name" value="Ser-tRNA-ligase_type_1"/>
</dbReference>
<dbReference type="VEuPathDB" id="FungiDB:SeMB42_g04866"/>
<comment type="similarity">
    <text evidence="1">Belongs to the class-II aminoacyl-tRNA synthetase family. Type-1 seryl-tRNA synthetase subfamily.</text>
</comment>
<dbReference type="AlphaFoldDB" id="A0A507CVB4"/>
<evidence type="ECO:0000259" key="9">
    <source>
        <dbReference type="PROSITE" id="PS50076"/>
    </source>
</evidence>
<dbReference type="PANTHER" id="PTHR11778">
    <property type="entry name" value="SERYL-TRNA SYNTHETASE"/>
    <property type="match status" value="1"/>
</dbReference>
<dbReference type="SUPFAM" id="SSF55681">
    <property type="entry name" value="Class II aaRS and biotin synthetases"/>
    <property type="match status" value="1"/>
</dbReference>
<dbReference type="InterPro" id="IPR042103">
    <property type="entry name" value="SerRS_1_N_sf"/>
</dbReference>
<dbReference type="Pfam" id="PF00587">
    <property type="entry name" value="tRNA-synt_2b"/>
    <property type="match status" value="1"/>
</dbReference>
<evidence type="ECO:0000256" key="6">
    <source>
        <dbReference type="ARBA" id="ARBA00022917"/>
    </source>
</evidence>
<dbReference type="InterPro" id="IPR036869">
    <property type="entry name" value="J_dom_sf"/>
</dbReference>
<dbReference type="CDD" id="cd00770">
    <property type="entry name" value="SerRS_core"/>
    <property type="match status" value="1"/>
</dbReference>
<sequence>MSVPPATASPPLDLYEILGLSPAASQDDIRSAYIREAIRCHPDRNNDPGATQTFQHVAEAFYVLSDPIRRQEYDAKTVPRPCPAVDANAMFGNVFQELLRPEVHHHATTWTMMGGASGAVLGFILFNFPGALLGSVAGSTLGRVRDAKGVSVYDAFVRLQPVQRRQVLDRIFQQLFHTTVMQGIVGSMLPNSHSVATNSPPNQMLAVRSNWHFNWHQTCTRCMFLSKRGIRGPPVRVIYRKQFCRNMIDINLLRVDKGGNPDLVRESQRKRGGSVELVDQVIALDDEWKKARYNADQKNKEINIITKEITQLYKQGKKADAAPLIARKTETEAEQAGLNQIADEKEAILNKKLVLIGNIVHDSCIDSLTEDDNAVLKKWWPNGRTEENEIKRHQELIKDDKGVPGLRPHHEILAAIDGFDPARGAKIAGHRGFFLTGAGVDFNLALMQYGLDFLEKRGYTKLWTPFFMNRDQMAKTAQLEQFDEELYKVVEHEAGTGQDKEAEDSKYLIATAEQPVSAFHADEWFTDPSELPKKYAGCSTCFRKEAGAAGRDNWGIFRVHQFEKIEQFVLTEPEKSWQMHEQMLEAAEAFYQSLGIPYHVISIVSGALNNAAAKKYDLEAWFPFQTKYKELVSCSNCTDYQSRRLEIRYGAKKLNDSTKKYVHCLNSTLTATERTICCILENYQTETGVIVPEALRPFMGGKSFFEFKTKPQEAAAKVGKDIGGAAKKGKGK</sequence>
<evidence type="ECO:0000256" key="5">
    <source>
        <dbReference type="ARBA" id="ARBA00022840"/>
    </source>
</evidence>
<dbReference type="STRING" id="286115.A0A507CVB4"/>
<dbReference type="InterPro" id="IPR033729">
    <property type="entry name" value="SerRS_core"/>
</dbReference>
<dbReference type="UniPathway" id="UPA00906">
    <property type="reaction ID" value="UER00895"/>
</dbReference>
<dbReference type="InterPro" id="IPR001623">
    <property type="entry name" value="DnaJ_domain"/>
</dbReference>
<dbReference type="Gene3D" id="1.10.287.110">
    <property type="entry name" value="DnaJ domain"/>
    <property type="match status" value="1"/>
</dbReference>
<dbReference type="InterPro" id="IPR002314">
    <property type="entry name" value="aa-tRNA-synt_IIb"/>
</dbReference>
<keyword evidence="5" id="KW-0067">ATP-binding</keyword>
<dbReference type="InterPro" id="IPR015866">
    <property type="entry name" value="Ser-tRNA-synth_1_N"/>
</dbReference>